<evidence type="ECO:0000313" key="3">
    <source>
        <dbReference type="Proteomes" id="UP000076079"/>
    </source>
</evidence>
<feature type="signal peptide" evidence="1">
    <location>
        <begin position="1"/>
        <end position="23"/>
    </location>
</feature>
<evidence type="ECO:0000256" key="1">
    <source>
        <dbReference type="SAM" id="SignalP"/>
    </source>
</evidence>
<keyword evidence="1" id="KW-0732">Signal</keyword>
<evidence type="ECO:0008006" key="4">
    <source>
        <dbReference type="Google" id="ProtNLM"/>
    </source>
</evidence>
<protein>
    <recommendedName>
        <fullName evidence="4">Outer membrane protein beta-barrel domain-containing protein</fullName>
    </recommendedName>
</protein>
<organism evidence="2 3">
    <name type="scientific">Luteitalea pratensis</name>
    <dbReference type="NCBI Taxonomy" id="1855912"/>
    <lineage>
        <taxon>Bacteria</taxon>
        <taxon>Pseudomonadati</taxon>
        <taxon>Acidobacteriota</taxon>
        <taxon>Vicinamibacteria</taxon>
        <taxon>Vicinamibacterales</taxon>
        <taxon>Vicinamibacteraceae</taxon>
        <taxon>Luteitalea</taxon>
    </lineage>
</organism>
<dbReference type="Gene3D" id="2.40.160.20">
    <property type="match status" value="1"/>
</dbReference>
<keyword evidence="3" id="KW-1185">Reference proteome</keyword>
<dbReference type="SUPFAM" id="SSF56925">
    <property type="entry name" value="OMPA-like"/>
    <property type="match status" value="1"/>
</dbReference>
<reference evidence="2 3" key="1">
    <citation type="journal article" date="2016" name="Genome Announc.">
        <title>First Complete Genome Sequence of a Subdivision 6 Acidobacterium Strain.</title>
        <authorList>
            <person name="Huang S."/>
            <person name="Vieira S."/>
            <person name="Bunk B."/>
            <person name="Riedel T."/>
            <person name="Sproer C."/>
            <person name="Overmann J."/>
        </authorList>
    </citation>
    <scope>NUCLEOTIDE SEQUENCE [LARGE SCALE GENOMIC DNA]</scope>
    <source>
        <strain evidence="3">DSM 100886 HEG_-6_39</strain>
    </source>
</reference>
<gene>
    <name evidence="2" type="ORF">LuPra_01503</name>
</gene>
<dbReference type="EMBL" id="CP015136">
    <property type="protein sequence ID" value="AMY08309.1"/>
    <property type="molecule type" value="Genomic_DNA"/>
</dbReference>
<dbReference type="Proteomes" id="UP000076079">
    <property type="component" value="Chromosome"/>
</dbReference>
<name>A0A143PKM3_LUTPR</name>
<evidence type="ECO:0000313" key="2">
    <source>
        <dbReference type="EMBL" id="AMY08309.1"/>
    </source>
</evidence>
<proteinExistence type="predicted"/>
<accession>A0A143PKM3</accession>
<dbReference type="KEGG" id="abac:LuPra_01503"/>
<dbReference type="AlphaFoldDB" id="A0A143PKM3"/>
<dbReference type="InterPro" id="IPR011250">
    <property type="entry name" value="OMP/PagP_B-barrel"/>
</dbReference>
<dbReference type="STRING" id="1855912.LuPra_01503"/>
<feature type="chain" id="PRO_5007511548" description="Outer membrane protein beta-barrel domain-containing protein" evidence="1">
    <location>
        <begin position="24"/>
        <end position="173"/>
    </location>
</feature>
<sequence precursor="true">MRAYRSAVLALVALTLAALPVAAQDARTVEVTPYVAVGSAAASPVGAAITFPVTSTLSVETDVAYRHGEGRIHALSSSTSLLYFLPRVGQATPYVAGGIGVSQYGAPVFSSNGPPIGAQPRLATTMNAGGGLKMPMNDTLDLRTDARWFKSFGRQGSEQFRVAQGISFDVGKR</sequence>
<reference evidence="3" key="2">
    <citation type="submission" date="2016-04" db="EMBL/GenBank/DDBJ databases">
        <title>First Complete Genome Sequence of a Subdivision 6 Acidobacterium.</title>
        <authorList>
            <person name="Huang S."/>
            <person name="Vieira S."/>
            <person name="Bunk B."/>
            <person name="Riedel T."/>
            <person name="Sproeer C."/>
            <person name="Overmann J."/>
        </authorList>
    </citation>
    <scope>NUCLEOTIDE SEQUENCE [LARGE SCALE GENOMIC DNA]</scope>
    <source>
        <strain evidence="3">DSM 100886 HEG_-6_39</strain>
    </source>
</reference>